<dbReference type="InterPro" id="IPR001261">
    <property type="entry name" value="ArgE/DapE_CS"/>
</dbReference>
<dbReference type="EMBL" id="JARQZJ010000032">
    <property type="protein sequence ID" value="KAK9874874.1"/>
    <property type="molecule type" value="Genomic_DNA"/>
</dbReference>
<reference evidence="10 11" key="1">
    <citation type="submission" date="2023-03" db="EMBL/GenBank/DDBJ databases">
        <title>Genome insight into feeding habits of ladybird beetles.</title>
        <authorList>
            <person name="Li H.-S."/>
            <person name="Huang Y.-H."/>
            <person name="Pang H."/>
        </authorList>
    </citation>
    <scope>NUCLEOTIDE SEQUENCE [LARGE SCALE GENOMIC DNA]</scope>
    <source>
        <strain evidence="10">SYSU_2023b</strain>
        <tissue evidence="10">Whole body</tissue>
    </source>
</reference>
<keyword evidence="11" id="KW-1185">Reference proteome</keyword>
<accession>A0AAW1U679</accession>
<dbReference type="PANTHER" id="PTHR45892:SF1">
    <property type="entry name" value="AMINOACYLASE-1"/>
    <property type="match status" value="1"/>
</dbReference>
<dbReference type="PROSITE" id="PS00758">
    <property type="entry name" value="ARGE_DAPE_CPG2_1"/>
    <property type="match status" value="1"/>
</dbReference>
<dbReference type="GO" id="GO:0004046">
    <property type="term" value="F:aminoacylase activity"/>
    <property type="evidence" value="ECO:0007669"/>
    <property type="project" value="UniProtKB-EC"/>
</dbReference>
<comment type="subcellular location">
    <subcellularLocation>
        <location evidence="1">Cytoplasm</location>
    </subcellularLocation>
</comment>
<keyword evidence="6 9" id="KW-0862">Zinc</keyword>
<gene>
    <name evidence="10" type="ORF">WA026_005688</name>
</gene>
<evidence type="ECO:0000313" key="11">
    <source>
        <dbReference type="Proteomes" id="UP001431783"/>
    </source>
</evidence>
<dbReference type="InterPro" id="IPR002933">
    <property type="entry name" value="Peptidase_M20"/>
</dbReference>
<dbReference type="Gene3D" id="1.10.150.900">
    <property type="match status" value="1"/>
</dbReference>
<evidence type="ECO:0000256" key="3">
    <source>
        <dbReference type="ARBA" id="ARBA00022490"/>
    </source>
</evidence>
<evidence type="ECO:0000256" key="6">
    <source>
        <dbReference type="ARBA" id="ARBA00022833"/>
    </source>
</evidence>
<keyword evidence="4 9" id="KW-0479">Metal-binding</keyword>
<sequence length="395" mass="44193">MIQLNEVALTNFKKYLKLPTVHPNDNYNDCIKFLYNIATAMNLTVSAVNIRPNTPVFVATWTGRKPKLPSVLLLSHMDVAPVNPEEWTEDPFGGQTKDGKIYGRGAQDMKCIGIQYLEAIRNLISDSKTCLRNIHVCFLPEGGVGCQAMASFIDTNEFLSMKVGVCLDAGRASATDDFLLFTSDKICWQFTVHCRGSLCHNSLLIAHTPGEQLAYIMKKAHEFRQQQANIIQEGNTLEGVVVINCTKVGGGNNQQMYLPRELTATFNCLIPWSHDLNMFEEILNGWCRGAGMGCTLEFHIKQLPTPETKLEIDNTFWIAFRDAVEGMNLKLKIHNGLNCSDSCYLRIRGIPCFNFSPIIKTPFLSQGPDEHLGVQTFMEGIIIYANIIHKLANVP</sequence>
<evidence type="ECO:0000256" key="8">
    <source>
        <dbReference type="PIRSR" id="PIRSR036696-1"/>
    </source>
</evidence>
<dbReference type="Gene3D" id="3.30.70.360">
    <property type="match status" value="1"/>
</dbReference>
<evidence type="ECO:0000256" key="1">
    <source>
        <dbReference type="ARBA" id="ARBA00004496"/>
    </source>
</evidence>
<dbReference type="InterPro" id="IPR052083">
    <property type="entry name" value="Aminoacylase-1_M20A"/>
</dbReference>
<dbReference type="AlphaFoldDB" id="A0AAW1U679"/>
<feature type="active site" evidence="8">
    <location>
        <position position="78"/>
    </location>
</feature>
<organism evidence="10 11">
    <name type="scientific">Henosepilachna vigintioctopunctata</name>
    <dbReference type="NCBI Taxonomy" id="420089"/>
    <lineage>
        <taxon>Eukaryota</taxon>
        <taxon>Metazoa</taxon>
        <taxon>Ecdysozoa</taxon>
        <taxon>Arthropoda</taxon>
        <taxon>Hexapoda</taxon>
        <taxon>Insecta</taxon>
        <taxon>Pterygota</taxon>
        <taxon>Neoptera</taxon>
        <taxon>Endopterygota</taxon>
        <taxon>Coleoptera</taxon>
        <taxon>Polyphaga</taxon>
        <taxon>Cucujiformia</taxon>
        <taxon>Coccinelloidea</taxon>
        <taxon>Coccinellidae</taxon>
        <taxon>Epilachninae</taxon>
        <taxon>Epilachnini</taxon>
        <taxon>Henosepilachna</taxon>
    </lineage>
</organism>
<dbReference type="PANTHER" id="PTHR45892">
    <property type="entry name" value="AMINOACYLASE-1"/>
    <property type="match status" value="1"/>
</dbReference>
<feature type="binding site" evidence="9">
    <location>
        <position position="76"/>
    </location>
    <ligand>
        <name>Zn(2+)</name>
        <dbReference type="ChEBI" id="CHEBI:29105"/>
        <label>1</label>
    </ligand>
</feature>
<dbReference type="NCBIfam" id="TIGR01880">
    <property type="entry name" value="Ac-peptdase-euk"/>
    <property type="match status" value="1"/>
</dbReference>
<dbReference type="Proteomes" id="UP001431783">
    <property type="component" value="Unassembled WGS sequence"/>
</dbReference>
<feature type="binding site" evidence="9">
    <location>
        <position position="108"/>
    </location>
    <ligand>
        <name>Zn(2+)</name>
        <dbReference type="ChEBI" id="CHEBI:29105"/>
        <label>1</label>
    </ligand>
</feature>
<evidence type="ECO:0000256" key="5">
    <source>
        <dbReference type="ARBA" id="ARBA00022801"/>
    </source>
</evidence>
<dbReference type="EC" id="3.5.1.14" evidence="2"/>
<evidence type="ECO:0000256" key="2">
    <source>
        <dbReference type="ARBA" id="ARBA00011913"/>
    </source>
</evidence>
<dbReference type="PIRSF" id="PIRSF036696">
    <property type="entry name" value="ACY-1"/>
    <property type="match status" value="1"/>
</dbReference>
<dbReference type="Gene3D" id="3.40.630.10">
    <property type="entry name" value="Zn peptidases"/>
    <property type="match status" value="1"/>
</dbReference>
<comment type="caution">
    <text evidence="10">The sequence shown here is derived from an EMBL/GenBank/DDBJ whole genome shotgun (WGS) entry which is preliminary data.</text>
</comment>
<dbReference type="GO" id="GO:0046872">
    <property type="term" value="F:metal ion binding"/>
    <property type="evidence" value="ECO:0007669"/>
    <property type="project" value="UniProtKB-KW"/>
</dbReference>
<feature type="binding site" evidence="9">
    <location>
        <position position="108"/>
    </location>
    <ligand>
        <name>Zn(2+)</name>
        <dbReference type="ChEBI" id="CHEBI:29105"/>
        <label>2</label>
    </ligand>
</feature>
<name>A0AAW1U679_9CUCU</name>
<keyword evidence="5" id="KW-0378">Hydrolase</keyword>
<evidence type="ECO:0000256" key="4">
    <source>
        <dbReference type="ARBA" id="ARBA00022723"/>
    </source>
</evidence>
<evidence type="ECO:0000256" key="9">
    <source>
        <dbReference type="PIRSR" id="PIRSR036696-2"/>
    </source>
</evidence>
<evidence type="ECO:0000256" key="7">
    <source>
        <dbReference type="ARBA" id="ARBA00029656"/>
    </source>
</evidence>
<evidence type="ECO:0000313" key="10">
    <source>
        <dbReference type="EMBL" id="KAK9874874.1"/>
    </source>
</evidence>
<comment type="cofactor">
    <cofactor evidence="9">
        <name>Zn(2+)</name>
        <dbReference type="ChEBI" id="CHEBI:29105"/>
    </cofactor>
    <text evidence="9">Binds 2 Zn(2+) ions per subunit.</text>
</comment>
<dbReference type="InterPro" id="IPR010159">
    <property type="entry name" value="N-acyl_aa_amidohydrolase"/>
</dbReference>
<dbReference type="SUPFAM" id="SSF53187">
    <property type="entry name" value="Zn-dependent exopeptidases"/>
    <property type="match status" value="1"/>
</dbReference>
<dbReference type="GO" id="GO:0005737">
    <property type="term" value="C:cytoplasm"/>
    <property type="evidence" value="ECO:0007669"/>
    <property type="project" value="UniProtKB-SubCell"/>
</dbReference>
<proteinExistence type="predicted"/>
<dbReference type="GO" id="GO:0006520">
    <property type="term" value="P:amino acid metabolic process"/>
    <property type="evidence" value="ECO:0007669"/>
    <property type="project" value="InterPro"/>
</dbReference>
<dbReference type="Pfam" id="PF01546">
    <property type="entry name" value="Peptidase_M20"/>
    <property type="match status" value="1"/>
</dbReference>
<protein>
    <recommendedName>
        <fullName evidence="2">N-acyl-aliphatic-L-amino acid amidohydrolase</fullName>
        <ecNumber evidence="2">3.5.1.14</ecNumber>
    </recommendedName>
    <alternativeName>
        <fullName evidence="7">N-acyl-L-amino-acid amidohydrolase</fullName>
    </alternativeName>
</protein>
<keyword evidence="3" id="KW-0963">Cytoplasm</keyword>